<evidence type="ECO:0000313" key="1">
    <source>
        <dbReference type="EMBL" id="MBW4668829.1"/>
    </source>
</evidence>
<dbReference type="EMBL" id="JAHHGZ010000015">
    <property type="protein sequence ID" value="MBW4668829.1"/>
    <property type="molecule type" value="Genomic_DNA"/>
</dbReference>
<organism evidence="1 2">
    <name type="scientific">Cyanomargarita calcarea GSE-NOS-MK-12-04C</name>
    <dbReference type="NCBI Taxonomy" id="2839659"/>
    <lineage>
        <taxon>Bacteria</taxon>
        <taxon>Bacillati</taxon>
        <taxon>Cyanobacteriota</taxon>
        <taxon>Cyanophyceae</taxon>
        <taxon>Nostocales</taxon>
        <taxon>Cyanomargaritaceae</taxon>
        <taxon>Cyanomargarita</taxon>
    </lineage>
</organism>
<evidence type="ECO:0000313" key="2">
    <source>
        <dbReference type="Proteomes" id="UP000729701"/>
    </source>
</evidence>
<reference evidence="1" key="1">
    <citation type="submission" date="2021-05" db="EMBL/GenBank/DDBJ databases">
        <authorList>
            <person name="Pietrasiak N."/>
            <person name="Ward R."/>
            <person name="Stajich J.E."/>
            <person name="Kurbessoian T."/>
        </authorList>
    </citation>
    <scope>NUCLEOTIDE SEQUENCE</scope>
    <source>
        <strain evidence="1">GSE-NOS-MK-12-04C</strain>
    </source>
</reference>
<sequence>MNPSPQIRFFDNIYRPRTEQPQISFQNFEHGTRVLSEEVECDRYIALYGGHHFHKLYAAFPSTNFQYTEGKNVEIIDWGCGQALATCVLIDYFVEKQIKANIKSITLVEPSSIALCRGYYFLRQMLQPNFSSQTVIRTVNKYMDYVNFNDFISSNSNIKIHLFSNIIDVEGLDLNKLYNLIINSFQGINRLICTSPYNPNRQRLDNFYNLFREYPLVTNKFHSDEAIYKEVFKVSSGRFEKSKITRYERQFTIKL</sequence>
<gene>
    <name evidence="1" type="ORF">KME60_15740</name>
</gene>
<comment type="caution">
    <text evidence="1">The sequence shown here is derived from an EMBL/GenBank/DDBJ whole genome shotgun (WGS) entry which is preliminary data.</text>
</comment>
<proteinExistence type="predicted"/>
<dbReference type="AlphaFoldDB" id="A0A951QM77"/>
<evidence type="ECO:0008006" key="3">
    <source>
        <dbReference type="Google" id="ProtNLM"/>
    </source>
</evidence>
<dbReference type="Proteomes" id="UP000729701">
    <property type="component" value="Unassembled WGS sequence"/>
</dbReference>
<name>A0A951QM77_9CYAN</name>
<protein>
    <recommendedName>
        <fullName evidence="3">Methyltransferase domain-containing protein</fullName>
    </recommendedName>
</protein>
<reference evidence="1" key="2">
    <citation type="journal article" date="2022" name="Microbiol. Resour. Announc.">
        <title>Metagenome Sequencing to Explore Phylogenomics of Terrestrial Cyanobacteria.</title>
        <authorList>
            <person name="Ward R.D."/>
            <person name="Stajich J.E."/>
            <person name="Johansen J.R."/>
            <person name="Huntemann M."/>
            <person name="Clum A."/>
            <person name="Foster B."/>
            <person name="Foster B."/>
            <person name="Roux S."/>
            <person name="Palaniappan K."/>
            <person name="Varghese N."/>
            <person name="Mukherjee S."/>
            <person name="Reddy T.B.K."/>
            <person name="Daum C."/>
            <person name="Copeland A."/>
            <person name="Chen I.A."/>
            <person name="Ivanova N.N."/>
            <person name="Kyrpides N.C."/>
            <person name="Shapiro N."/>
            <person name="Eloe-Fadrosh E.A."/>
            <person name="Pietrasiak N."/>
        </authorList>
    </citation>
    <scope>NUCLEOTIDE SEQUENCE</scope>
    <source>
        <strain evidence="1">GSE-NOS-MK-12-04C</strain>
    </source>
</reference>
<accession>A0A951QM77</accession>